<protein>
    <submittedName>
        <fullName evidence="1">Uncharacterized protein</fullName>
    </submittedName>
</protein>
<evidence type="ECO:0000313" key="2">
    <source>
        <dbReference type="Proteomes" id="UP000235786"/>
    </source>
</evidence>
<proteinExistence type="predicted"/>
<accession>A0A2J6RFR0</accession>
<sequence length="181" mass="19783">MPWSPAVTLRSFRGSDEGFVRAGPVAGADSSMGHVLWPWPGNGEHHMAFSMVAQPLPVTTINTPRLEGSGHRFGSQEDQGSVDHTPKLPFVALQSSSAGRVGRPVAASKFASSSISRLWRRSISAPSLVLRPYDIPNYKCGTWTKPHSIHIKFLWDQSDLRSSRTAVKREKALTLLALALI</sequence>
<gene>
    <name evidence="1" type="ORF">L207DRAFT_531652</name>
</gene>
<reference evidence="1 2" key="1">
    <citation type="submission" date="2016-04" db="EMBL/GenBank/DDBJ databases">
        <title>A degradative enzymes factory behind the ericoid mycorrhizal symbiosis.</title>
        <authorList>
            <consortium name="DOE Joint Genome Institute"/>
            <person name="Martino E."/>
            <person name="Morin E."/>
            <person name="Grelet G."/>
            <person name="Kuo A."/>
            <person name="Kohler A."/>
            <person name="Daghino S."/>
            <person name="Barry K."/>
            <person name="Choi C."/>
            <person name="Cichocki N."/>
            <person name="Clum A."/>
            <person name="Copeland A."/>
            <person name="Hainaut M."/>
            <person name="Haridas S."/>
            <person name="Labutti K."/>
            <person name="Lindquist E."/>
            <person name="Lipzen A."/>
            <person name="Khouja H.-R."/>
            <person name="Murat C."/>
            <person name="Ohm R."/>
            <person name="Olson A."/>
            <person name="Spatafora J."/>
            <person name="Veneault-Fourrey C."/>
            <person name="Henrissat B."/>
            <person name="Grigoriev I."/>
            <person name="Martin F."/>
            <person name="Perotto S."/>
        </authorList>
    </citation>
    <scope>NUCLEOTIDE SEQUENCE [LARGE SCALE GENOMIC DNA]</scope>
    <source>
        <strain evidence="1 2">F</strain>
    </source>
</reference>
<dbReference type="EMBL" id="KZ613949">
    <property type="protein sequence ID" value="PMD37348.1"/>
    <property type="molecule type" value="Genomic_DNA"/>
</dbReference>
<keyword evidence="2" id="KW-1185">Reference proteome</keyword>
<organism evidence="1 2">
    <name type="scientific">Hyaloscypha variabilis (strain UAMH 11265 / GT02V1 / F)</name>
    <name type="common">Meliniomyces variabilis</name>
    <dbReference type="NCBI Taxonomy" id="1149755"/>
    <lineage>
        <taxon>Eukaryota</taxon>
        <taxon>Fungi</taxon>
        <taxon>Dikarya</taxon>
        <taxon>Ascomycota</taxon>
        <taxon>Pezizomycotina</taxon>
        <taxon>Leotiomycetes</taxon>
        <taxon>Helotiales</taxon>
        <taxon>Hyaloscyphaceae</taxon>
        <taxon>Hyaloscypha</taxon>
        <taxon>Hyaloscypha variabilis</taxon>
    </lineage>
</organism>
<name>A0A2J6RFR0_HYAVF</name>
<dbReference type="Proteomes" id="UP000235786">
    <property type="component" value="Unassembled WGS sequence"/>
</dbReference>
<evidence type="ECO:0000313" key="1">
    <source>
        <dbReference type="EMBL" id="PMD37348.1"/>
    </source>
</evidence>
<dbReference type="AlphaFoldDB" id="A0A2J6RFR0"/>